<gene>
    <name evidence="2" type="ORF">DUNSADRAFT_6420</name>
</gene>
<feature type="compositionally biased region" description="Gly residues" evidence="1">
    <location>
        <begin position="44"/>
        <end position="53"/>
    </location>
</feature>
<sequence>MVVREHLDTFRRSGFDFVEVPARGGATAAAATSAKQQPQQSAGNRGGKAGDGNGSAAAAASGAAGAEGPAPEEEPVGTTLMLSAVPAVKGVTLGPADVADALGQLVRSDGRAAVGGVIRPARVRAVLASRACRYSIMIGTPLDHRRMRKILDNLAGMVSPWNCPHGRPTMRHVCVLPGGEQA</sequence>
<dbReference type="InterPro" id="IPR042121">
    <property type="entry name" value="MutL_C_regsub"/>
</dbReference>
<comment type="caution">
    <text evidence="2">The sequence shown here is derived from an EMBL/GenBank/DDBJ whole genome shotgun (WGS) entry which is preliminary data.</text>
</comment>
<dbReference type="EMBL" id="MU069459">
    <property type="protein sequence ID" value="KAF5842571.1"/>
    <property type="molecule type" value="Genomic_DNA"/>
</dbReference>
<dbReference type="InterPro" id="IPR037198">
    <property type="entry name" value="MutL_C_sf"/>
</dbReference>
<feature type="compositionally biased region" description="Low complexity" evidence="1">
    <location>
        <begin position="54"/>
        <end position="69"/>
    </location>
</feature>
<dbReference type="InterPro" id="IPR038973">
    <property type="entry name" value="MutL/Mlh/Pms-like"/>
</dbReference>
<evidence type="ECO:0000313" key="3">
    <source>
        <dbReference type="Proteomes" id="UP000815325"/>
    </source>
</evidence>
<keyword evidence="3" id="KW-1185">Reference proteome</keyword>
<dbReference type="Proteomes" id="UP000815325">
    <property type="component" value="Unassembled WGS sequence"/>
</dbReference>
<protein>
    <submittedName>
        <fullName evidence="2">Uncharacterized protein</fullName>
    </submittedName>
</protein>
<feature type="region of interest" description="Disordered" evidence="1">
    <location>
        <begin position="28"/>
        <end position="74"/>
    </location>
</feature>
<organism evidence="2 3">
    <name type="scientific">Dunaliella salina</name>
    <name type="common">Green alga</name>
    <name type="synonym">Protococcus salinus</name>
    <dbReference type="NCBI Taxonomy" id="3046"/>
    <lineage>
        <taxon>Eukaryota</taxon>
        <taxon>Viridiplantae</taxon>
        <taxon>Chlorophyta</taxon>
        <taxon>core chlorophytes</taxon>
        <taxon>Chlorophyceae</taxon>
        <taxon>CS clade</taxon>
        <taxon>Chlamydomonadales</taxon>
        <taxon>Dunaliellaceae</taxon>
        <taxon>Dunaliella</taxon>
    </lineage>
</organism>
<dbReference type="Gene3D" id="3.30.1540.20">
    <property type="entry name" value="MutL, C-terminal domain, dimerisation subdomain"/>
    <property type="match status" value="1"/>
</dbReference>
<dbReference type="PANTHER" id="PTHR10073">
    <property type="entry name" value="DNA MISMATCH REPAIR PROTEIN MLH, PMS, MUTL"/>
    <property type="match status" value="1"/>
</dbReference>
<feature type="compositionally biased region" description="Low complexity" evidence="1">
    <location>
        <begin position="28"/>
        <end position="43"/>
    </location>
</feature>
<reference evidence="2" key="1">
    <citation type="submission" date="2017-08" db="EMBL/GenBank/DDBJ databases">
        <authorList>
            <person name="Polle J.E."/>
            <person name="Barry K."/>
            <person name="Cushman J."/>
            <person name="Schmutz J."/>
            <person name="Tran D."/>
            <person name="Hathwaick L.T."/>
            <person name="Yim W.C."/>
            <person name="Jenkins J."/>
            <person name="Mckie-Krisberg Z.M."/>
            <person name="Prochnik S."/>
            <person name="Lindquist E."/>
            <person name="Dockter R.B."/>
            <person name="Adam C."/>
            <person name="Molina H."/>
            <person name="Bunkerborg J."/>
            <person name="Jin E."/>
            <person name="Buchheim M."/>
            <person name="Magnuson J."/>
        </authorList>
    </citation>
    <scope>NUCLEOTIDE SEQUENCE</scope>
    <source>
        <strain evidence="2">CCAP 19/18</strain>
    </source>
</reference>
<evidence type="ECO:0000256" key="1">
    <source>
        <dbReference type="SAM" id="MobiDB-lite"/>
    </source>
</evidence>
<dbReference type="SUPFAM" id="SSF118116">
    <property type="entry name" value="DNA mismatch repair protein MutL"/>
    <property type="match status" value="1"/>
</dbReference>
<dbReference type="PANTHER" id="PTHR10073:SF52">
    <property type="entry name" value="MISMATCH REPAIR ENDONUCLEASE PMS2"/>
    <property type="match status" value="1"/>
</dbReference>
<dbReference type="Gene3D" id="3.30.1370.100">
    <property type="entry name" value="MutL, C-terminal domain, regulatory subdomain"/>
    <property type="match status" value="1"/>
</dbReference>
<name>A0ABQ7H6T1_DUNSA</name>
<proteinExistence type="predicted"/>
<evidence type="ECO:0000313" key="2">
    <source>
        <dbReference type="EMBL" id="KAF5842571.1"/>
    </source>
</evidence>
<dbReference type="InterPro" id="IPR042120">
    <property type="entry name" value="MutL_C_dimsub"/>
</dbReference>
<accession>A0ABQ7H6T1</accession>